<dbReference type="SUPFAM" id="SSF63411">
    <property type="entry name" value="LuxS/MPP-like metallohydrolase"/>
    <property type="match status" value="4"/>
</dbReference>
<reference evidence="18" key="1">
    <citation type="submission" date="2013-07" db="EMBL/GenBank/DDBJ databases">
        <authorList>
            <person name="Geib S."/>
        </authorList>
    </citation>
    <scope>NUCLEOTIDE SEQUENCE</scope>
</reference>
<evidence type="ECO:0000256" key="5">
    <source>
        <dbReference type="ARBA" id="ARBA00022801"/>
    </source>
</evidence>
<evidence type="ECO:0000259" key="17">
    <source>
        <dbReference type="Pfam" id="PF22456"/>
    </source>
</evidence>
<dbReference type="FunFam" id="3.30.830.10:FF:000004">
    <property type="entry name" value="Putative insulin-degrading enzyme"/>
    <property type="match status" value="1"/>
</dbReference>
<evidence type="ECO:0000256" key="11">
    <source>
        <dbReference type="ARBA" id="ARBA00074992"/>
    </source>
</evidence>
<evidence type="ECO:0000259" key="15">
    <source>
        <dbReference type="Pfam" id="PF05193"/>
    </source>
</evidence>
<dbReference type="GO" id="GO:0005739">
    <property type="term" value="C:mitochondrion"/>
    <property type="evidence" value="ECO:0007669"/>
    <property type="project" value="TreeGrafter"/>
</dbReference>
<keyword evidence="6" id="KW-0862">Zinc</keyword>
<dbReference type="GO" id="GO:0043171">
    <property type="term" value="P:peptide catabolic process"/>
    <property type="evidence" value="ECO:0007669"/>
    <property type="project" value="TreeGrafter"/>
</dbReference>
<evidence type="ECO:0000256" key="7">
    <source>
        <dbReference type="ARBA" id="ARBA00023049"/>
    </source>
</evidence>
<dbReference type="OrthoDB" id="952271at2759"/>
<dbReference type="MEROPS" id="M16.A08"/>
<evidence type="ECO:0000256" key="1">
    <source>
        <dbReference type="ARBA" id="ARBA00001947"/>
    </source>
</evidence>
<dbReference type="InterPro" id="IPR032632">
    <property type="entry name" value="Peptidase_M16_M"/>
</dbReference>
<dbReference type="AlphaFoldDB" id="W8B3I6"/>
<dbReference type="FunFam" id="3.30.830.10:FF:000030">
    <property type="entry name" value="Insulin-degrading enzyme"/>
    <property type="match status" value="1"/>
</dbReference>
<dbReference type="PROSITE" id="PS00143">
    <property type="entry name" value="INSULINASE"/>
    <property type="match status" value="1"/>
</dbReference>
<dbReference type="GO" id="GO:0046872">
    <property type="term" value="F:metal ion binding"/>
    <property type="evidence" value="ECO:0007669"/>
    <property type="project" value="UniProtKB-KW"/>
</dbReference>
<evidence type="ECO:0000313" key="18">
    <source>
        <dbReference type="EMBL" id="JAB91613.1"/>
    </source>
</evidence>
<dbReference type="FunFam" id="3.30.830.10:FF:000005">
    <property type="entry name" value="nardilysin isoform X1"/>
    <property type="match status" value="1"/>
</dbReference>
<reference evidence="18" key="2">
    <citation type="journal article" date="2014" name="BMC Genomics">
        <title>A genomic perspective to assessing quality of mass-reared SIT flies used in Mediterranean fruit fly (Ceratitis capitata) eradication in California.</title>
        <authorList>
            <person name="Calla B."/>
            <person name="Hall B."/>
            <person name="Hou S."/>
            <person name="Geib S.M."/>
        </authorList>
    </citation>
    <scope>NUCLEOTIDE SEQUENCE</scope>
</reference>
<dbReference type="Pfam" id="PF16187">
    <property type="entry name" value="Peptidase_M16_M"/>
    <property type="match status" value="1"/>
</dbReference>
<protein>
    <recommendedName>
        <fullName evidence="10">Insulin-degrading enzyme</fullName>
        <ecNumber evidence="9">3.4.24.56</ecNumber>
    </recommendedName>
    <alternativeName>
        <fullName evidence="12">Insulin protease</fullName>
    </alternativeName>
    <alternativeName>
        <fullName evidence="11">Insulysin</fullName>
    </alternativeName>
</protein>
<evidence type="ECO:0000256" key="10">
    <source>
        <dbReference type="ARBA" id="ARBA00070422"/>
    </source>
</evidence>
<evidence type="ECO:0000256" key="8">
    <source>
        <dbReference type="ARBA" id="ARBA00052248"/>
    </source>
</evidence>
<dbReference type="Pfam" id="PF00675">
    <property type="entry name" value="Peptidase_M16"/>
    <property type="match status" value="1"/>
</dbReference>
<evidence type="ECO:0000256" key="2">
    <source>
        <dbReference type="ARBA" id="ARBA00007261"/>
    </source>
</evidence>
<evidence type="ECO:0000259" key="16">
    <source>
        <dbReference type="Pfam" id="PF16187"/>
    </source>
</evidence>
<dbReference type="InterPro" id="IPR050626">
    <property type="entry name" value="Peptidase_M16"/>
</dbReference>
<sequence>MFIRHALVLCCRQQQYSRSILNVHNTKSIWQSSSFLLTCAESNFIIQRKMSASSNTAVGESGGVNKLPLKKPQELETILRLNDITKSEQDTRDYRGLQLENGLKVLLISDPKTDVSAAALAVQVGHMSDPDNLPGLAHFLEHMLFLGTEKYPHENGYTTYLSQSGGGSNAATYPLMTKYHFHVAPDKLDGALDRFAQFFIAPLFTASATEREINAVNSEHEKNIPSDIWRIKQVHKHLAKPDHPYCKFGSGNKATLHDIPKSKNIDVREELLKFHKKWYSANIMSLAVLGKESLNKLEEMVIEKFSTIENKNVELPTFPPEPFSEDKYAQKVYIIPIKDLRSLTISFTTADLTAFYKSAPDSYLSHLLGHEGKGSILSELRNLGWCNDLMAGHQNTLNGFGFFEIVVDLTQEGMEHVDDIVNIIFQYLSMLRKEGPKKWIFDEYVNINEIRFRFKDKEQPENMVTHAVSAMQIYPLEEVLTAPYLSNEWRPDLITKLLDELVPEKCRLVLIGQSYTALCNESEPYYKTKYGAYKIDSDTIKRWQSCELNDNVALPLPNDFIPKNLELAPVDADITKHPSIIKDTPILRVWHKQDDHFLKPKACMTFDMSNPIAYLDPLNCNLNQMMVSLLKDQLNEYLYDAALAGLKLIVNTKSTGIEFSIRGYNDKQLVLLEKVLDHLFDFKIDEKRFNILREEFIRSLKNFRAEQPYQHSMYYMALILTENAWANGELLDAMELVTYDRVVNFARDFFHRLHTECFIYGNVTKAQALDIAARVNKRLEATNSIVLPLLARQMLKKREYKLCNGDSYLFETQNKYHKNSCAQLYFQYGPQTDRSNIMLNLIAQVLSEPCYDVLRTKEQLGYIVFSGIRKVNGANGIRIIVQSSKHPSFVEDRIEAFLENYLKTMEEMPLDEFERHKEALALKKLEKPKNVTQQFHQFYNEIAVAQYHFERDEAEVAILRKITKEEFLECFKNFIARDGPERRVLAVHIISEQENQQDNNTETPEEEVVITNMDRHEKIADLETFKSSKELYPICLPVLDIKAKGARSKL</sequence>
<dbReference type="Gene3D" id="3.30.830.10">
    <property type="entry name" value="Metalloenzyme, LuxS/M16 peptidase-like"/>
    <property type="match status" value="4"/>
</dbReference>
<comment type="cofactor">
    <cofactor evidence="1">
        <name>Zn(2+)</name>
        <dbReference type="ChEBI" id="CHEBI:29105"/>
    </cofactor>
</comment>
<comment type="similarity">
    <text evidence="2 13">Belongs to the peptidase M16 family.</text>
</comment>
<evidence type="ECO:0000256" key="4">
    <source>
        <dbReference type="ARBA" id="ARBA00022723"/>
    </source>
</evidence>
<dbReference type="EC" id="3.4.24.56" evidence="9"/>
<keyword evidence="5" id="KW-0378">Hydrolase</keyword>
<evidence type="ECO:0000259" key="14">
    <source>
        <dbReference type="Pfam" id="PF00675"/>
    </source>
</evidence>
<dbReference type="InterPro" id="IPR007863">
    <property type="entry name" value="Peptidase_M16_C"/>
</dbReference>
<feature type="domain" description="Peptidase M16 C-terminal" evidence="15">
    <location>
        <begin position="268"/>
        <end position="446"/>
    </location>
</feature>
<feature type="domain" description="Peptidase M16 N-terminal" evidence="14">
    <location>
        <begin position="104"/>
        <end position="242"/>
    </location>
</feature>
<evidence type="ECO:0000256" key="13">
    <source>
        <dbReference type="RuleBase" id="RU004447"/>
    </source>
</evidence>
<dbReference type="EMBL" id="GAMC01014942">
    <property type="protein sequence ID" value="JAB91613.1"/>
    <property type="molecule type" value="mRNA"/>
</dbReference>
<organism evidence="18">
    <name type="scientific">Ceratitis capitata</name>
    <name type="common">Mediterranean fruit fly</name>
    <name type="synonym">Tephritis capitata</name>
    <dbReference type="NCBI Taxonomy" id="7213"/>
    <lineage>
        <taxon>Eukaryota</taxon>
        <taxon>Metazoa</taxon>
        <taxon>Ecdysozoa</taxon>
        <taxon>Arthropoda</taxon>
        <taxon>Hexapoda</taxon>
        <taxon>Insecta</taxon>
        <taxon>Pterygota</taxon>
        <taxon>Neoptera</taxon>
        <taxon>Endopterygota</taxon>
        <taxon>Diptera</taxon>
        <taxon>Brachycera</taxon>
        <taxon>Muscomorpha</taxon>
        <taxon>Tephritoidea</taxon>
        <taxon>Tephritidae</taxon>
        <taxon>Ceratitis</taxon>
        <taxon>Ceratitis</taxon>
    </lineage>
</organism>
<dbReference type="PANTHER" id="PTHR43690:SF18">
    <property type="entry name" value="INSULIN-DEGRADING ENZYME-RELATED"/>
    <property type="match status" value="1"/>
</dbReference>
<dbReference type="FunFam" id="3.30.830.10:FF:000003">
    <property type="entry name" value="Insulin-degrading enzyme"/>
    <property type="match status" value="1"/>
</dbReference>
<keyword evidence="4" id="KW-0479">Metal-binding</keyword>
<proteinExistence type="evidence at transcript level"/>
<gene>
    <name evidence="18" type="primary">IDE</name>
</gene>
<dbReference type="Pfam" id="PF22456">
    <property type="entry name" value="PqqF-like_C_4"/>
    <property type="match status" value="1"/>
</dbReference>
<dbReference type="GO" id="GO:0004222">
    <property type="term" value="F:metalloendopeptidase activity"/>
    <property type="evidence" value="ECO:0007669"/>
    <property type="project" value="UniProtKB-EC"/>
</dbReference>
<feature type="domain" description="Coenzyme PQQ synthesis protein F-like C-terminal lobe" evidence="17">
    <location>
        <begin position="841"/>
        <end position="938"/>
    </location>
</feature>
<keyword evidence="7" id="KW-0482">Metalloprotease</keyword>
<evidence type="ECO:0000256" key="6">
    <source>
        <dbReference type="ARBA" id="ARBA00022833"/>
    </source>
</evidence>
<dbReference type="InterPro" id="IPR001431">
    <property type="entry name" value="Pept_M16_Zn_BS"/>
</dbReference>
<dbReference type="PANTHER" id="PTHR43690">
    <property type="entry name" value="NARDILYSIN"/>
    <property type="match status" value="1"/>
</dbReference>
<dbReference type="InterPro" id="IPR054734">
    <property type="entry name" value="PqqF-like_C_4"/>
</dbReference>
<name>W8B3I6_CERCA</name>
<comment type="catalytic activity">
    <reaction evidence="8">
        <text>Degradation of insulin, glucagon and other polypeptides. No action on proteins.</text>
        <dbReference type="EC" id="3.4.24.56"/>
    </reaction>
</comment>
<evidence type="ECO:0000256" key="12">
    <source>
        <dbReference type="ARBA" id="ARBA00080349"/>
    </source>
</evidence>
<dbReference type="GO" id="GO:0005829">
    <property type="term" value="C:cytosol"/>
    <property type="evidence" value="ECO:0007669"/>
    <property type="project" value="TreeGrafter"/>
</dbReference>
<evidence type="ECO:0000256" key="9">
    <source>
        <dbReference type="ARBA" id="ARBA00066874"/>
    </source>
</evidence>
<evidence type="ECO:0000256" key="3">
    <source>
        <dbReference type="ARBA" id="ARBA00022670"/>
    </source>
</evidence>
<dbReference type="InterPro" id="IPR011765">
    <property type="entry name" value="Pept_M16_N"/>
</dbReference>
<feature type="domain" description="Peptidase M16 middle/third" evidence="16">
    <location>
        <begin position="452"/>
        <end position="733"/>
    </location>
</feature>
<dbReference type="GO" id="GO:0051603">
    <property type="term" value="P:proteolysis involved in protein catabolic process"/>
    <property type="evidence" value="ECO:0007669"/>
    <property type="project" value="TreeGrafter"/>
</dbReference>
<dbReference type="Pfam" id="PF05193">
    <property type="entry name" value="Peptidase_M16_C"/>
    <property type="match status" value="1"/>
</dbReference>
<keyword evidence="3" id="KW-0645">Protease</keyword>
<dbReference type="InterPro" id="IPR011249">
    <property type="entry name" value="Metalloenz_LuxS/M16"/>
</dbReference>
<accession>W8B3I6</accession>